<keyword evidence="1" id="KW-0732">Signal</keyword>
<feature type="chain" id="PRO_5036457429" evidence="1">
    <location>
        <begin position="20"/>
        <end position="89"/>
    </location>
</feature>
<evidence type="ECO:0000313" key="3">
    <source>
        <dbReference type="Proteomes" id="UP000887116"/>
    </source>
</evidence>
<keyword evidence="3" id="KW-1185">Reference proteome</keyword>
<dbReference type="EMBL" id="BMAO01014030">
    <property type="protein sequence ID" value="GFQ92487.1"/>
    <property type="molecule type" value="Genomic_DNA"/>
</dbReference>
<comment type="caution">
    <text evidence="2">The sequence shown here is derived from an EMBL/GenBank/DDBJ whole genome shotgun (WGS) entry which is preliminary data.</text>
</comment>
<organism evidence="2 3">
    <name type="scientific">Trichonephila clavata</name>
    <name type="common">Joro spider</name>
    <name type="synonym">Nephila clavata</name>
    <dbReference type="NCBI Taxonomy" id="2740835"/>
    <lineage>
        <taxon>Eukaryota</taxon>
        <taxon>Metazoa</taxon>
        <taxon>Ecdysozoa</taxon>
        <taxon>Arthropoda</taxon>
        <taxon>Chelicerata</taxon>
        <taxon>Arachnida</taxon>
        <taxon>Araneae</taxon>
        <taxon>Araneomorphae</taxon>
        <taxon>Entelegynae</taxon>
        <taxon>Araneoidea</taxon>
        <taxon>Nephilidae</taxon>
        <taxon>Trichonephila</taxon>
    </lineage>
</organism>
<sequence length="89" mass="10477">MCLLMFHVVGLHFFEYCMFNLESACEPVQVYPFLQEMSVEINKMKNITYLMELERKVIELCGKKETQLGNAKFCLYNSTDVRTPRPTEN</sequence>
<proteinExistence type="predicted"/>
<evidence type="ECO:0000313" key="2">
    <source>
        <dbReference type="EMBL" id="GFQ92487.1"/>
    </source>
</evidence>
<name>A0A8X6G043_TRICU</name>
<dbReference type="Proteomes" id="UP000887116">
    <property type="component" value="Unassembled WGS sequence"/>
</dbReference>
<accession>A0A8X6G043</accession>
<dbReference type="AlphaFoldDB" id="A0A8X6G043"/>
<feature type="signal peptide" evidence="1">
    <location>
        <begin position="1"/>
        <end position="19"/>
    </location>
</feature>
<protein>
    <submittedName>
        <fullName evidence="2">Uncharacterized protein</fullName>
    </submittedName>
</protein>
<reference evidence="2" key="1">
    <citation type="submission" date="2020-07" db="EMBL/GenBank/DDBJ databases">
        <title>Multicomponent nature underlies the extraordinary mechanical properties of spider dragline silk.</title>
        <authorList>
            <person name="Kono N."/>
            <person name="Nakamura H."/>
            <person name="Mori M."/>
            <person name="Yoshida Y."/>
            <person name="Ohtoshi R."/>
            <person name="Malay A.D."/>
            <person name="Moran D.A.P."/>
            <person name="Tomita M."/>
            <person name="Numata K."/>
            <person name="Arakawa K."/>
        </authorList>
    </citation>
    <scope>NUCLEOTIDE SEQUENCE</scope>
</reference>
<gene>
    <name evidence="2" type="ORF">TNCT_607921</name>
</gene>
<evidence type="ECO:0000256" key="1">
    <source>
        <dbReference type="SAM" id="SignalP"/>
    </source>
</evidence>